<dbReference type="RefSeq" id="WP_286265699.1">
    <property type="nucleotide sequence ID" value="NZ_AP028056.1"/>
</dbReference>
<dbReference type="Pfam" id="PF04452">
    <property type="entry name" value="Methyltrans_RNA"/>
    <property type="match status" value="1"/>
</dbReference>
<dbReference type="NCBIfam" id="TIGR00046">
    <property type="entry name" value="RsmE family RNA methyltransferase"/>
    <property type="match status" value="1"/>
</dbReference>
<dbReference type="NCBIfam" id="NF008693">
    <property type="entry name" value="PRK11713.2-3"/>
    <property type="match status" value="1"/>
</dbReference>
<dbReference type="InterPro" id="IPR029028">
    <property type="entry name" value="Alpha/beta_knot_MTases"/>
</dbReference>
<evidence type="ECO:0000256" key="12">
    <source>
        <dbReference type="PIRNR" id="PIRNR015601"/>
    </source>
</evidence>
<evidence type="ECO:0000256" key="6">
    <source>
        <dbReference type="ARBA" id="ARBA00022552"/>
    </source>
</evidence>
<comment type="similarity">
    <text evidence="2 12">Belongs to the RNA methyltransferase RsmE family.</text>
</comment>
<dbReference type="PIRSF" id="PIRSF015601">
    <property type="entry name" value="MTase_slr0722"/>
    <property type="match status" value="1"/>
</dbReference>
<sequence length="251" mass="26232">MTDALYLADLGADPRPGGLVELGGDEGRHAAVVKRTRVGEQLLVADGAGRAIRGPVIETSKQGLVVRIDEVLIAAPGRHRWTIVQALAKGERSEIAVESLTELGADRIIAWQASRSVVRWDARAGIPDKSAKGLAKWQAVARASTKQSRRFRVPDVEYASTADIVDVIAGADLALVAHEEATIRLASVDVPATGEVVVIIGPEGGISPDELRCFEQAGATAVSLGDGVLRTSSAGVVSLAQLQVLAARQAG</sequence>
<evidence type="ECO:0000256" key="8">
    <source>
        <dbReference type="ARBA" id="ARBA00022679"/>
    </source>
</evidence>
<protein>
    <recommendedName>
        <fullName evidence="4 12">Ribosomal RNA small subunit methyltransferase E</fullName>
        <ecNumber evidence="3 12">2.1.1.193</ecNumber>
    </recommendedName>
</protein>
<feature type="domain" description="Ribosomal RNA small subunit methyltransferase E PUA-like" evidence="14">
    <location>
        <begin position="22"/>
        <end position="68"/>
    </location>
</feature>
<keyword evidence="8 12" id="KW-0808">Transferase</keyword>
<evidence type="ECO:0000313" key="15">
    <source>
        <dbReference type="EMBL" id="BEH03305.1"/>
    </source>
</evidence>
<dbReference type="Pfam" id="PF20260">
    <property type="entry name" value="PUA_4"/>
    <property type="match status" value="1"/>
</dbReference>
<dbReference type="Proteomes" id="UP001431656">
    <property type="component" value="Chromosome"/>
</dbReference>
<comment type="function">
    <text evidence="10 12">Specifically methylates the N3 position of the uracil ring of uridine 1498 (m3U1498) in 16S rRNA. Acts on the fully assembled 30S ribosomal subunit.</text>
</comment>
<feature type="domain" description="Ribosomal RNA small subunit methyltransferase E methyltransferase" evidence="13">
    <location>
        <begin position="80"/>
        <end position="243"/>
    </location>
</feature>
<dbReference type="Gene3D" id="3.40.1280.10">
    <property type="match status" value="1"/>
</dbReference>
<dbReference type="Gene3D" id="2.40.240.20">
    <property type="entry name" value="Hypothetical PUA domain-like, domain 1"/>
    <property type="match status" value="1"/>
</dbReference>
<evidence type="ECO:0000256" key="1">
    <source>
        <dbReference type="ARBA" id="ARBA00004496"/>
    </source>
</evidence>
<evidence type="ECO:0000259" key="13">
    <source>
        <dbReference type="Pfam" id="PF04452"/>
    </source>
</evidence>
<dbReference type="SUPFAM" id="SSF75217">
    <property type="entry name" value="alpha/beta knot"/>
    <property type="match status" value="1"/>
</dbReference>
<dbReference type="InterPro" id="IPR015947">
    <property type="entry name" value="PUA-like_sf"/>
</dbReference>
<reference evidence="15" key="1">
    <citation type="journal article" date="2024" name="Int. J. Syst. Evol. Microbiol.">
        <title>Brooklawnia propionicigenes sp. nov., a facultatively anaerobic, propionate-producing bacterium isolated from a methanogenic reactor treating waste from cattle farms.</title>
        <authorList>
            <person name="Akita Y."/>
            <person name="Ueki A."/>
            <person name="Tonouchi A."/>
            <person name="Sugawara Y."/>
            <person name="Honma S."/>
            <person name="Kaku N."/>
            <person name="Ueki K."/>
        </authorList>
    </citation>
    <scope>NUCLEOTIDE SEQUENCE</scope>
    <source>
        <strain evidence="15">SH051</strain>
    </source>
</reference>
<dbReference type="AlphaFoldDB" id="A0AAN0KDE4"/>
<evidence type="ECO:0000256" key="3">
    <source>
        <dbReference type="ARBA" id="ARBA00012328"/>
    </source>
</evidence>
<dbReference type="KEGG" id="broo:brsh051_25860"/>
<dbReference type="SUPFAM" id="SSF88697">
    <property type="entry name" value="PUA domain-like"/>
    <property type="match status" value="1"/>
</dbReference>
<keyword evidence="6 12" id="KW-0698">rRNA processing</keyword>
<dbReference type="InterPro" id="IPR046886">
    <property type="entry name" value="RsmE_MTase_dom"/>
</dbReference>
<dbReference type="GO" id="GO:0070475">
    <property type="term" value="P:rRNA base methylation"/>
    <property type="evidence" value="ECO:0007669"/>
    <property type="project" value="TreeGrafter"/>
</dbReference>
<dbReference type="CDD" id="cd18084">
    <property type="entry name" value="RsmE-like"/>
    <property type="match status" value="1"/>
</dbReference>
<evidence type="ECO:0000259" key="14">
    <source>
        <dbReference type="Pfam" id="PF20260"/>
    </source>
</evidence>
<comment type="catalytic activity">
    <reaction evidence="11 12">
        <text>uridine(1498) in 16S rRNA + S-adenosyl-L-methionine = N(3)-methyluridine(1498) in 16S rRNA + S-adenosyl-L-homocysteine + H(+)</text>
        <dbReference type="Rhea" id="RHEA:42920"/>
        <dbReference type="Rhea" id="RHEA-COMP:10283"/>
        <dbReference type="Rhea" id="RHEA-COMP:10284"/>
        <dbReference type="ChEBI" id="CHEBI:15378"/>
        <dbReference type="ChEBI" id="CHEBI:57856"/>
        <dbReference type="ChEBI" id="CHEBI:59789"/>
        <dbReference type="ChEBI" id="CHEBI:65315"/>
        <dbReference type="ChEBI" id="CHEBI:74502"/>
        <dbReference type="EC" id="2.1.1.193"/>
    </reaction>
</comment>
<dbReference type="EMBL" id="AP028056">
    <property type="protein sequence ID" value="BEH03305.1"/>
    <property type="molecule type" value="Genomic_DNA"/>
</dbReference>
<keyword evidence="5 12" id="KW-0963">Cytoplasm</keyword>
<keyword evidence="9 12" id="KW-0949">S-adenosyl-L-methionine</keyword>
<evidence type="ECO:0000256" key="5">
    <source>
        <dbReference type="ARBA" id="ARBA00022490"/>
    </source>
</evidence>
<gene>
    <name evidence="15" type="ORF">brsh051_25860</name>
</gene>
<accession>A0AAN0KDE4</accession>
<evidence type="ECO:0000256" key="10">
    <source>
        <dbReference type="ARBA" id="ARBA00025699"/>
    </source>
</evidence>
<evidence type="ECO:0000256" key="9">
    <source>
        <dbReference type="ARBA" id="ARBA00022691"/>
    </source>
</evidence>
<evidence type="ECO:0000313" key="16">
    <source>
        <dbReference type="Proteomes" id="UP001431656"/>
    </source>
</evidence>
<name>A0AAN0KDE4_9ACTN</name>
<dbReference type="EC" id="2.1.1.193" evidence="3 12"/>
<evidence type="ECO:0000256" key="7">
    <source>
        <dbReference type="ARBA" id="ARBA00022603"/>
    </source>
</evidence>
<organism evidence="15 16">
    <name type="scientific">Brooklawnia propionicigenes</name>
    <dbReference type="NCBI Taxonomy" id="3041175"/>
    <lineage>
        <taxon>Bacteria</taxon>
        <taxon>Bacillati</taxon>
        <taxon>Actinomycetota</taxon>
        <taxon>Actinomycetes</taxon>
        <taxon>Propionibacteriales</taxon>
        <taxon>Propionibacteriaceae</taxon>
        <taxon>Brooklawnia</taxon>
    </lineage>
</organism>
<dbReference type="InterPro" id="IPR006700">
    <property type="entry name" value="RsmE"/>
</dbReference>
<evidence type="ECO:0000256" key="11">
    <source>
        <dbReference type="ARBA" id="ARBA00047944"/>
    </source>
</evidence>
<keyword evidence="7 12" id="KW-0489">Methyltransferase</keyword>
<dbReference type="PANTHER" id="PTHR30027">
    <property type="entry name" value="RIBOSOMAL RNA SMALL SUBUNIT METHYLTRANSFERASE E"/>
    <property type="match status" value="1"/>
</dbReference>
<dbReference type="GO" id="GO:0070042">
    <property type="term" value="F:rRNA (uridine-N3-)-methyltransferase activity"/>
    <property type="evidence" value="ECO:0007669"/>
    <property type="project" value="TreeGrafter"/>
</dbReference>
<dbReference type="InterPro" id="IPR029026">
    <property type="entry name" value="tRNA_m1G_MTases_N"/>
</dbReference>
<proteinExistence type="inferred from homology"/>
<dbReference type="InterPro" id="IPR046887">
    <property type="entry name" value="RsmE_PUA-like"/>
</dbReference>
<comment type="subcellular location">
    <subcellularLocation>
        <location evidence="1 12">Cytoplasm</location>
    </subcellularLocation>
</comment>
<dbReference type="PANTHER" id="PTHR30027:SF3">
    <property type="entry name" value="16S RRNA (URACIL(1498)-N(3))-METHYLTRANSFERASE"/>
    <property type="match status" value="1"/>
</dbReference>
<evidence type="ECO:0000256" key="2">
    <source>
        <dbReference type="ARBA" id="ARBA00005528"/>
    </source>
</evidence>
<evidence type="ECO:0000256" key="4">
    <source>
        <dbReference type="ARBA" id="ARBA00013673"/>
    </source>
</evidence>
<keyword evidence="16" id="KW-1185">Reference proteome</keyword>
<dbReference type="GO" id="GO:0005737">
    <property type="term" value="C:cytoplasm"/>
    <property type="evidence" value="ECO:0007669"/>
    <property type="project" value="UniProtKB-SubCell"/>
</dbReference>